<feature type="compositionally biased region" description="Low complexity" evidence="1">
    <location>
        <begin position="113"/>
        <end position="123"/>
    </location>
</feature>
<organism evidence="3 4">
    <name type="scientific">Pocillopora meandrina</name>
    <dbReference type="NCBI Taxonomy" id="46732"/>
    <lineage>
        <taxon>Eukaryota</taxon>
        <taxon>Metazoa</taxon>
        <taxon>Cnidaria</taxon>
        <taxon>Anthozoa</taxon>
        <taxon>Hexacorallia</taxon>
        <taxon>Scleractinia</taxon>
        <taxon>Astrocoeniina</taxon>
        <taxon>Pocilloporidae</taxon>
        <taxon>Pocillopora</taxon>
    </lineage>
</organism>
<reference evidence="3 4" key="1">
    <citation type="submission" date="2022-05" db="EMBL/GenBank/DDBJ databases">
        <authorList>
            <consortium name="Genoscope - CEA"/>
            <person name="William W."/>
        </authorList>
    </citation>
    <scope>NUCLEOTIDE SEQUENCE [LARGE SCALE GENOMIC DNA]</scope>
</reference>
<comment type="caution">
    <text evidence="3">The sequence shown here is derived from an EMBL/GenBank/DDBJ whole genome shotgun (WGS) entry which is preliminary data.</text>
</comment>
<evidence type="ECO:0008006" key="5">
    <source>
        <dbReference type="Google" id="ProtNLM"/>
    </source>
</evidence>
<evidence type="ECO:0000256" key="2">
    <source>
        <dbReference type="SAM" id="SignalP"/>
    </source>
</evidence>
<proteinExistence type="predicted"/>
<feature type="non-terminal residue" evidence="3">
    <location>
        <position position="1"/>
    </location>
</feature>
<accession>A0AAU9WXX5</accession>
<protein>
    <recommendedName>
        <fullName evidence="5">EF-hand domain-containing protein</fullName>
    </recommendedName>
</protein>
<feature type="compositionally biased region" description="Polar residues" evidence="1">
    <location>
        <begin position="72"/>
        <end position="112"/>
    </location>
</feature>
<dbReference type="Proteomes" id="UP001159428">
    <property type="component" value="Unassembled WGS sequence"/>
</dbReference>
<dbReference type="AlphaFoldDB" id="A0AAU9WXX5"/>
<evidence type="ECO:0000256" key="1">
    <source>
        <dbReference type="SAM" id="MobiDB-lite"/>
    </source>
</evidence>
<dbReference type="EMBL" id="CALNXJ010000024">
    <property type="protein sequence ID" value="CAH3129528.1"/>
    <property type="molecule type" value="Genomic_DNA"/>
</dbReference>
<feature type="region of interest" description="Disordered" evidence="1">
    <location>
        <begin position="68"/>
        <end position="154"/>
    </location>
</feature>
<gene>
    <name evidence="3" type="ORF">PMEA_00014008</name>
</gene>
<name>A0AAU9WXX5_9CNID</name>
<sequence>HISCKAAILILFACTSSRQGDQVTTARDLRCCLIDILVNVASSSYALEQTAPPDSTFSGLPSITLEPAVPTIPQNSADSGTSYTALQPSIPDESSTLYPASTSEEITTPAHTSSSNSHLSSGSFDTRKPVSTETLLQRQETIRDQQQQKGRRYKSRTVVRRLNMQKEELAQMAKTVHHGSKQDFLASLAQSVNYSKSDVLTNHDEDWDGSLSPQEFLTFAKKAHDPLKRMTVYETIINESAPQHYHLSASDVLDIQETTSATEIVRTLRRKLPGFLDSERKVNTMKNKTHSCWQIDPRRLRETLCYLYWWLPEEELWKIYGDGRNFGGKDSVALTLNVLNDEAMFNGVGYHSPEDYWPISITRLNLEQNLGDPGKPDSLNKWIEAMLDNGHKIFLSGDSNFFDSLLGGGLDATSTDAFTMYNYETKETRSNVECNTGLRSELGRQIEREHTESLLPSLPAAHFIPDGNHCFCRLSEHMVFDRCMTCLNLESQPSMGPAVNDQTLGHFLANISRY</sequence>
<evidence type="ECO:0000313" key="4">
    <source>
        <dbReference type="Proteomes" id="UP001159428"/>
    </source>
</evidence>
<feature type="signal peptide" evidence="2">
    <location>
        <begin position="1"/>
        <end position="20"/>
    </location>
</feature>
<keyword evidence="4" id="KW-1185">Reference proteome</keyword>
<evidence type="ECO:0000313" key="3">
    <source>
        <dbReference type="EMBL" id="CAH3129528.1"/>
    </source>
</evidence>
<keyword evidence="2" id="KW-0732">Signal</keyword>
<feature type="chain" id="PRO_5043314339" description="EF-hand domain-containing protein" evidence="2">
    <location>
        <begin position="21"/>
        <end position="514"/>
    </location>
</feature>